<comment type="caution">
    <text evidence="3">The sequence shown here is derived from an EMBL/GenBank/DDBJ whole genome shotgun (WGS) entry which is preliminary data.</text>
</comment>
<keyword evidence="4" id="KW-1185">Reference proteome</keyword>
<evidence type="ECO:0000256" key="1">
    <source>
        <dbReference type="SAM" id="MobiDB-lite"/>
    </source>
</evidence>
<evidence type="ECO:0000313" key="4">
    <source>
        <dbReference type="Proteomes" id="UP001526446"/>
    </source>
</evidence>
<accession>A0ABT3Q6M5</accession>
<keyword evidence="2" id="KW-1133">Transmembrane helix</keyword>
<evidence type="ECO:0000256" key="2">
    <source>
        <dbReference type="SAM" id="Phobius"/>
    </source>
</evidence>
<feature type="transmembrane region" description="Helical" evidence="2">
    <location>
        <begin position="106"/>
        <end position="126"/>
    </location>
</feature>
<gene>
    <name evidence="3" type="ORF">OQ252_05870</name>
</gene>
<keyword evidence="2" id="KW-0812">Transmembrane</keyword>
<dbReference type="RefSeq" id="WP_166120916.1">
    <property type="nucleotide sequence ID" value="NZ_JAPIUX010000003.1"/>
</dbReference>
<feature type="region of interest" description="Disordered" evidence="1">
    <location>
        <begin position="137"/>
        <end position="157"/>
    </location>
</feature>
<feature type="transmembrane region" description="Helical" evidence="2">
    <location>
        <begin position="32"/>
        <end position="54"/>
    </location>
</feature>
<keyword evidence="2" id="KW-0472">Membrane</keyword>
<sequence>MKHHSLIGLAIYFSSWMGVALLGLVYCDWHVVASTLVLMPLISLAVGTAVVLFLRFVLKKEHRLARLYRSKIQKPVWRAIFWLLPLPALTPLVLDILHGHPQNTDALGLKILTLLGVIMAGEVLALNVTEDLAEAETTPAANAVTPHGSLVNEGENP</sequence>
<feature type="transmembrane region" description="Helical" evidence="2">
    <location>
        <begin position="75"/>
        <end position="94"/>
    </location>
</feature>
<reference evidence="3 4" key="1">
    <citation type="submission" date="2022-11" db="EMBL/GenBank/DDBJ databases">
        <title>Genome sequencing of Acetobacter type strain.</title>
        <authorList>
            <person name="Heo J."/>
            <person name="Lee D."/>
            <person name="Han B.-H."/>
            <person name="Hong S.-B."/>
            <person name="Kwon S.-W."/>
        </authorList>
    </citation>
    <scope>NUCLEOTIDE SEQUENCE [LARGE SCALE GENOMIC DNA]</scope>
    <source>
        <strain evidence="3 4">KACC 21251</strain>
    </source>
</reference>
<evidence type="ECO:0000313" key="3">
    <source>
        <dbReference type="EMBL" id="MCX2560927.1"/>
    </source>
</evidence>
<protein>
    <submittedName>
        <fullName evidence="3">Uncharacterized protein</fullName>
    </submittedName>
</protein>
<dbReference type="Proteomes" id="UP001526446">
    <property type="component" value="Unassembled WGS sequence"/>
</dbReference>
<feature type="transmembrane region" description="Helical" evidence="2">
    <location>
        <begin position="7"/>
        <end position="26"/>
    </location>
</feature>
<name>A0ABT3Q6M5_9PROT</name>
<organism evidence="3 4">
    <name type="scientific">Acetobacter farinalis</name>
    <dbReference type="NCBI Taxonomy" id="1260984"/>
    <lineage>
        <taxon>Bacteria</taxon>
        <taxon>Pseudomonadati</taxon>
        <taxon>Pseudomonadota</taxon>
        <taxon>Alphaproteobacteria</taxon>
        <taxon>Acetobacterales</taxon>
        <taxon>Acetobacteraceae</taxon>
        <taxon>Acetobacter</taxon>
    </lineage>
</organism>
<dbReference type="EMBL" id="JAPIUX010000003">
    <property type="protein sequence ID" value="MCX2560927.1"/>
    <property type="molecule type" value="Genomic_DNA"/>
</dbReference>
<proteinExistence type="predicted"/>